<dbReference type="AlphaFoldDB" id="A0A1H2JI40"/>
<reference evidence="1 2" key="1">
    <citation type="submission" date="2016-10" db="EMBL/GenBank/DDBJ databases">
        <authorList>
            <person name="de Groot N.N."/>
        </authorList>
    </citation>
    <scope>NUCLEOTIDE SEQUENCE [LARGE SCALE GENOMIC DNA]</scope>
    <source>
        <strain evidence="1 2">DSM 44215</strain>
    </source>
</reference>
<dbReference type="EMBL" id="FNLM01000034">
    <property type="protein sequence ID" value="SDU55735.1"/>
    <property type="molecule type" value="Genomic_DNA"/>
</dbReference>
<sequence>MSATSFRQHREYASVSQMRWRSPVVGERQIDGGIRAALGCLRGIAAFIRASTEHKAKLAREFAENEHGCQIIG</sequence>
<evidence type="ECO:0000313" key="2">
    <source>
        <dbReference type="Proteomes" id="UP000183180"/>
    </source>
</evidence>
<dbReference type="Proteomes" id="UP000183180">
    <property type="component" value="Unassembled WGS sequence"/>
</dbReference>
<name>A0A1H2JI40_9ACTN</name>
<organism evidence="1 2">
    <name type="scientific">Gordonia westfalica</name>
    <dbReference type="NCBI Taxonomy" id="158898"/>
    <lineage>
        <taxon>Bacteria</taxon>
        <taxon>Bacillati</taxon>
        <taxon>Actinomycetota</taxon>
        <taxon>Actinomycetes</taxon>
        <taxon>Mycobacteriales</taxon>
        <taxon>Gordoniaceae</taxon>
        <taxon>Gordonia</taxon>
    </lineage>
</organism>
<protein>
    <submittedName>
        <fullName evidence="1">Uncharacterized protein</fullName>
    </submittedName>
</protein>
<evidence type="ECO:0000313" key="1">
    <source>
        <dbReference type="EMBL" id="SDU55735.1"/>
    </source>
</evidence>
<dbReference type="STRING" id="158898.SAMN04488548_1342123"/>
<proteinExistence type="predicted"/>
<accession>A0A1H2JI40</accession>
<gene>
    <name evidence="1" type="ORF">SAMN04488548_1342123</name>
</gene>